<reference evidence="1" key="1">
    <citation type="submission" date="2020-02" db="EMBL/GenBank/DDBJ databases">
        <authorList>
            <person name="Meier V. D."/>
        </authorList>
    </citation>
    <scope>NUCLEOTIDE SEQUENCE</scope>
    <source>
        <strain evidence="1">AVDCRST_MAG66</strain>
    </source>
</reference>
<organism evidence="1">
    <name type="scientific">uncultured Pseudonocardia sp</name>
    <dbReference type="NCBI Taxonomy" id="211455"/>
    <lineage>
        <taxon>Bacteria</taxon>
        <taxon>Bacillati</taxon>
        <taxon>Actinomycetota</taxon>
        <taxon>Actinomycetes</taxon>
        <taxon>Pseudonocardiales</taxon>
        <taxon>Pseudonocardiaceae</taxon>
        <taxon>Pseudonocardia</taxon>
        <taxon>environmental samples</taxon>
    </lineage>
</organism>
<dbReference type="EMBL" id="CADCUS010000622">
    <property type="protein sequence ID" value="CAA9447856.1"/>
    <property type="molecule type" value="Genomic_DNA"/>
</dbReference>
<gene>
    <name evidence="1" type="ORF">AVDCRST_MAG66-4856</name>
</gene>
<name>A0A6J4QL08_9PSEU</name>
<feature type="non-terminal residue" evidence="1">
    <location>
        <position position="39"/>
    </location>
</feature>
<dbReference type="AlphaFoldDB" id="A0A6J4QL08"/>
<protein>
    <submittedName>
        <fullName evidence="1">Uncharacterized protein</fullName>
    </submittedName>
</protein>
<evidence type="ECO:0000313" key="1">
    <source>
        <dbReference type="EMBL" id="CAA9447856.1"/>
    </source>
</evidence>
<accession>A0A6J4QL08</accession>
<proteinExistence type="predicted"/>
<sequence>WRWTQITSKAISLFGATSTRFEVVSTRWCHGASRADRRP</sequence>
<feature type="non-terminal residue" evidence="1">
    <location>
        <position position="1"/>
    </location>
</feature>